<dbReference type="SMART" id="SM00320">
    <property type="entry name" value="WD40"/>
    <property type="match status" value="12"/>
</dbReference>
<dbReference type="Pfam" id="PF00400">
    <property type="entry name" value="WD40"/>
    <property type="match status" value="5"/>
</dbReference>
<dbReference type="CDD" id="cd00200">
    <property type="entry name" value="WD40"/>
    <property type="match status" value="3"/>
</dbReference>
<dbReference type="AlphaFoldDB" id="A0A238XYD4"/>
<gene>
    <name evidence="4" type="ORF">SAMN06265371_10797</name>
</gene>
<protein>
    <submittedName>
        <fullName evidence="4">WD40 repeat</fullName>
    </submittedName>
</protein>
<dbReference type="GO" id="GO:0004197">
    <property type="term" value="F:cysteine-type endopeptidase activity"/>
    <property type="evidence" value="ECO:0007669"/>
    <property type="project" value="InterPro"/>
</dbReference>
<dbReference type="PROSITE" id="PS50294">
    <property type="entry name" value="WD_REPEATS_REGION"/>
    <property type="match status" value="2"/>
</dbReference>
<dbReference type="SUPFAM" id="SSF50998">
    <property type="entry name" value="Quinoprotein alcohol dehydrogenase-like"/>
    <property type="match status" value="3"/>
</dbReference>
<reference evidence="4 5" key="1">
    <citation type="submission" date="2017-06" db="EMBL/GenBank/DDBJ databases">
        <authorList>
            <person name="Kim H.J."/>
            <person name="Triplett B.A."/>
        </authorList>
    </citation>
    <scope>NUCLEOTIDE SEQUENCE [LARGE SCALE GENOMIC DNA]</scope>
    <source>
        <strain evidence="4 5">DSM 29150</strain>
    </source>
</reference>
<dbReference type="Pfam" id="PF00656">
    <property type="entry name" value="Peptidase_C14"/>
    <property type="match status" value="1"/>
</dbReference>
<evidence type="ECO:0000313" key="4">
    <source>
        <dbReference type="EMBL" id="SNR63019.1"/>
    </source>
</evidence>
<dbReference type="Proteomes" id="UP000198384">
    <property type="component" value="Unassembled WGS sequence"/>
</dbReference>
<evidence type="ECO:0000259" key="3">
    <source>
        <dbReference type="Pfam" id="PF08662"/>
    </source>
</evidence>
<dbReference type="GO" id="GO:0006508">
    <property type="term" value="P:proteolysis"/>
    <property type="evidence" value="ECO:0007669"/>
    <property type="project" value="InterPro"/>
</dbReference>
<feature type="repeat" description="WD" evidence="1">
    <location>
        <begin position="594"/>
        <end position="635"/>
    </location>
</feature>
<dbReference type="Pfam" id="PF08662">
    <property type="entry name" value="eIF2A"/>
    <property type="match status" value="1"/>
</dbReference>
<name>A0A238XYD4_9FLAO</name>
<dbReference type="InterPro" id="IPR015943">
    <property type="entry name" value="WD40/YVTN_repeat-like_dom_sf"/>
</dbReference>
<organism evidence="4 5">
    <name type="scientific">Lutibacter agarilyticus</name>
    <dbReference type="NCBI Taxonomy" id="1109740"/>
    <lineage>
        <taxon>Bacteria</taxon>
        <taxon>Pseudomonadati</taxon>
        <taxon>Bacteroidota</taxon>
        <taxon>Flavobacteriia</taxon>
        <taxon>Flavobacteriales</taxon>
        <taxon>Flavobacteriaceae</taxon>
        <taxon>Lutibacter</taxon>
    </lineage>
</organism>
<proteinExistence type="predicted"/>
<feature type="repeat" description="WD" evidence="1">
    <location>
        <begin position="250"/>
        <end position="291"/>
    </location>
</feature>
<dbReference type="InterPro" id="IPR011047">
    <property type="entry name" value="Quinoprotein_ADH-like_sf"/>
</dbReference>
<feature type="repeat" description="WD" evidence="1">
    <location>
        <begin position="41"/>
        <end position="82"/>
    </location>
</feature>
<evidence type="ECO:0000256" key="1">
    <source>
        <dbReference type="PROSITE-ProRule" id="PRU00221"/>
    </source>
</evidence>
<feature type="domain" description="Translation initiation factor beta propellor-like" evidence="3">
    <location>
        <begin position="189"/>
        <end position="316"/>
    </location>
</feature>
<keyword evidence="5" id="KW-1185">Reference proteome</keyword>
<dbReference type="PROSITE" id="PS50082">
    <property type="entry name" value="WD_REPEATS_2"/>
    <property type="match status" value="4"/>
</dbReference>
<accession>A0A238XYD4</accession>
<dbReference type="InterPro" id="IPR001680">
    <property type="entry name" value="WD40_rpt"/>
</dbReference>
<feature type="domain" description="Peptidase C14 caspase" evidence="2">
    <location>
        <begin position="858"/>
        <end position="1104"/>
    </location>
</feature>
<keyword evidence="1" id="KW-0853">WD repeat</keyword>
<dbReference type="InterPro" id="IPR011600">
    <property type="entry name" value="Pept_C14_caspase"/>
</dbReference>
<feature type="repeat" description="WD" evidence="1">
    <location>
        <begin position="636"/>
        <end position="677"/>
    </location>
</feature>
<evidence type="ECO:0000313" key="5">
    <source>
        <dbReference type="Proteomes" id="UP000198384"/>
    </source>
</evidence>
<dbReference type="PANTHER" id="PTHR19879:SF9">
    <property type="entry name" value="TRANSCRIPTION INITIATION FACTOR TFIID SUBUNIT 5"/>
    <property type="match status" value="1"/>
</dbReference>
<dbReference type="InterPro" id="IPR013979">
    <property type="entry name" value="TIF_beta_prop-like"/>
</dbReference>
<dbReference type="Gene3D" id="3.40.50.1460">
    <property type="match status" value="1"/>
</dbReference>
<dbReference type="Gene3D" id="2.130.10.10">
    <property type="entry name" value="YVTN repeat-like/Quinoprotein amine dehydrogenase"/>
    <property type="match status" value="4"/>
</dbReference>
<sequence>MRKINYREVKMKVLQKHIYLAILIFWSSFVSFCQEVKLGLPLGHDRPVIDAQFSKKGKYILSASWDGTAKLFETTSGKLLHTMDVSKSGGVSSIQFSPNEKYIIATSKEGTPKVFDVETGTFMFELGDFNSYSAIFSHDGNYVVTSVEYGKVSLYDFSSGDWIRSLSTESSERKAFVKFSPLKNTIVVSKYGTVDVFNLESEKALFSWTNEKGWVTSLNFSNNGDLVVVGYENNDVNVYNIKFGKLIHSFNDQLKSINSVQFSTNDEYILLGSSDGEVKLYNTISGILMNTFYFSPNDSVQYSPDGNFFLTTSAEPASCKLYDVKTGELIHSFNDFIGMLNNVRFSDNGKLIVFATDDKSKLYDVNSGLLIKLFESRSHPINSIKISPNSNQIATANTNGKSLIVDLNSGKTLKYITQSEDALLDLKYSLDGNYFVTAAKNGTINVFDAKNWNLLNSIKNPNASIEFIDINKTSDQLLATLFYNYDLEKINKENVKIYSLKTGATLRAFNLDSIYIASSKFSSEGKFIFAVCEDLALRKLDAKTGSTIDVLNTGGMQLISAEISPNDTYLAWNDQYVNDSKIYNINSGDFIHSLKGHTSWVFSTSFSQDSKYAVTSSEDKTSKVYEVESRLLLNTFTGHSSRVTSSDISSTNKYIVTASLDGSFIVFDFDSGKQFIRHFIFENDPKKWVHLHPSGLFDASPEAMELMYWTKGLEVIEFSQLKDRYWLPGLWDKVMKGEKLPDVRNMSELKLQPKVEILMITNESVTIHLIKRDGGYGRVTLFINGKEAINDVRPPDMDYTLNEQTFIVSIKDHPYLLDGENEITVKASSEDGFVQGRGSKSKTLITKEVLKQPQFFGVVIGVGDYANSQLNLKYTVNDAEAISKAMQLGAENLFNKDRTHIYTITSKTDKLPSKANIKSVFQEISAKANAEDIITVYLSGHGITWGGDQGDFYFLTSDATATSNEVFNDPVIRENNTISTSEWVDWLKDIPALKQVMIIDACGSGKAVDNLISERDIEPSQIKAIDRMKDRTGMYIISGCTADAVSYEASMYGQGLLTYSILQAIKGAALKEDKYVDIFTIMNYARETVPKLAEGIGGVQEPQLLVPRGGSFDIGMLGLEDRGAIPLASPKTVFVRSTLINADEFEDNLGLSEMLNQELSIVSSKGRSSSLVYFDSAKFPNACKISGGYTISEDKIAISLKLRCGQELRSFNLNASTKEELINEIIKIIDD</sequence>
<dbReference type="EMBL" id="FZNT01000007">
    <property type="protein sequence ID" value="SNR63019.1"/>
    <property type="molecule type" value="Genomic_DNA"/>
</dbReference>
<dbReference type="PANTHER" id="PTHR19879">
    <property type="entry name" value="TRANSCRIPTION INITIATION FACTOR TFIID"/>
    <property type="match status" value="1"/>
</dbReference>
<evidence type="ECO:0000259" key="2">
    <source>
        <dbReference type="Pfam" id="PF00656"/>
    </source>
</evidence>
<dbReference type="RefSeq" id="WP_217900269.1">
    <property type="nucleotide sequence ID" value="NZ_FZNT01000007.1"/>
</dbReference>